<name>T0ZSG3_9ZZZZ</name>
<dbReference type="AlphaFoldDB" id="T0ZSG3"/>
<evidence type="ECO:0000313" key="2">
    <source>
        <dbReference type="EMBL" id="EQD31624.1"/>
    </source>
</evidence>
<dbReference type="EMBL" id="AUZX01014642">
    <property type="protein sequence ID" value="EQD31624.1"/>
    <property type="molecule type" value="Genomic_DNA"/>
</dbReference>
<dbReference type="InterPro" id="IPR016169">
    <property type="entry name" value="FAD-bd_PCMH_sub2"/>
</dbReference>
<dbReference type="Pfam" id="PF01565">
    <property type="entry name" value="FAD_binding_4"/>
    <property type="match status" value="1"/>
</dbReference>
<dbReference type="InterPro" id="IPR036318">
    <property type="entry name" value="FAD-bd_PCMH-like_sf"/>
</dbReference>
<organism evidence="2">
    <name type="scientific">mine drainage metagenome</name>
    <dbReference type="NCBI Taxonomy" id="410659"/>
    <lineage>
        <taxon>unclassified sequences</taxon>
        <taxon>metagenomes</taxon>
        <taxon>ecological metagenomes</taxon>
    </lineage>
</organism>
<reference evidence="2" key="2">
    <citation type="journal article" date="2014" name="ISME J.">
        <title>Microbial stratification in low pH oxic and suboxic macroscopic growths along an acid mine drainage.</title>
        <authorList>
            <person name="Mendez-Garcia C."/>
            <person name="Mesa V."/>
            <person name="Sprenger R.R."/>
            <person name="Richter M."/>
            <person name="Diez M.S."/>
            <person name="Solano J."/>
            <person name="Bargiela R."/>
            <person name="Golyshina O.V."/>
            <person name="Manteca A."/>
            <person name="Ramos J.L."/>
            <person name="Gallego J.R."/>
            <person name="Llorente I."/>
            <person name="Martins Dos Santos V.A."/>
            <person name="Jensen O.N."/>
            <person name="Pelaez A.I."/>
            <person name="Sanchez J."/>
            <person name="Ferrer M."/>
        </authorList>
    </citation>
    <scope>NUCLEOTIDE SEQUENCE</scope>
</reference>
<accession>T0ZSG3</accession>
<dbReference type="PANTHER" id="PTHR11748:SF103">
    <property type="entry name" value="GLYCOLATE OXIDASE SUBUNIT GLCE"/>
    <property type="match status" value="1"/>
</dbReference>
<dbReference type="PROSITE" id="PS51387">
    <property type="entry name" value="FAD_PCMH"/>
    <property type="match status" value="1"/>
</dbReference>
<sequence length="192" mass="20787">MQGELEPLCAQIRQAYEAKRSLRIRGGSSKSFLVCSAAHEVLDLRLYTGIVDYEPSELVVTARAGTPLITLERLLEENGQMLAFEPPHLGLQATVGGMVAAGLSGPRRMAQGAVRDFVLGVRMIDGQGRDLSFGGRVIKNVAGFDVSRLMVGAWGSLGVLTEVTLKVTPRTHAQLTLEWSLSEAQALQRINE</sequence>
<dbReference type="Gene3D" id="3.30.465.10">
    <property type="match status" value="1"/>
</dbReference>
<comment type="caution">
    <text evidence="2">The sequence shown here is derived from an EMBL/GenBank/DDBJ whole genome shotgun (WGS) entry which is preliminary data.</text>
</comment>
<dbReference type="GO" id="GO:0071949">
    <property type="term" value="F:FAD binding"/>
    <property type="evidence" value="ECO:0007669"/>
    <property type="project" value="InterPro"/>
</dbReference>
<feature type="non-terminal residue" evidence="2">
    <location>
        <position position="192"/>
    </location>
</feature>
<dbReference type="InterPro" id="IPR006094">
    <property type="entry name" value="Oxid_FAD_bind_N"/>
</dbReference>
<protein>
    <submittedName>
        <fullName evidence="2">Glycolate oxidase FAD binding subunit</fullName>
    </submittedName>
</protein>
<evidence type="ECO:0000259" key="1">
    <source>
        <dbReference type="PROSITE" id="PS51387"/>
    </source>
</evidence>
<dbReference type="NCBIfam" id="NF008439">
    <property type="entry name" value="PRK11282.1"/>
    <property type="match status" value="1"/>
</dbReference>
<feature type="domain" description="FAD-binding PCMH-type" evidence="1">
    <location>
        <begin position="1"/>
        <end position="170"/>
    </location>
</feature>
<dbReference type="SUPFAM" id="SSF56176">
    <property type="entry name" value="FAD-binding/transporter-associated domain-like"/>
    <property type="match status" value="1"/>
</dbReference>
<reference evidence="2" key="1">
    <citation type="submission" date="2013-08" db="EMBL/GenBank/DDBJ databases">
        <authorList>
            <person name="Mendez C."/>
            <person name="Richter M."/>
            <person name="Ferrer M."/>
            <person name="Sanchez J."/>
        </authorList>
    </citation>
    <scope>NUCLEOTIDE SEQUENCE</scope>
</reference>
<gene>
    <name evidence="2" type="ORF">B1A_19845</name>
</gene>
<proteinExistence type="predicted"/>
<dbReference type="InterPro" id="IPR016166">
    <property type="entry name" value="FAD-bd_PCMH"/>
</dbReference>
<dbReference type="PANTHER" id="PTHR11748">
    <property type="entry name" value="D-LACTATE DEHYDROGENASE"/>
    <property type="match status" value="1"/>
</dbReference>